<dbReference type="RefSeq" id="XP_012195331.1">
    <property type="nucleotide sequence ID" value="XM_012339941.1"/>
</dbReference>
<dbReference type="GeneID" id="24142450"/>
<dbReference type="InterPro" id="IPR046362">
    <property type="entry name" value="Zw10/DSL1_C_sf"/>
</dbReference>
<gene>
    <name evidence="3" type="ORF">SPRG_22067</name>
</gene>
<dbReference type="GO" id="GO:0005737">
    <property type="term" value="C:cytoplasm"/>
    <property type="evidence" value="ECO:0007669"/>
    <property type="project" value="GOC"/>
</dbReference>
<dbReference type="Pfam" id="PF20665">
    <property type="entry name" value="Zw10_middle"/>
    <property type="match status" value="1"/>
</dbReference>
<dbReference type="Gene3D" id="1.10.357.150">
    <property type="match status" value="1"/>
</dbReference>
<dbReference type="OrthoDB" id="534815at2759"/>
<dbReference type="PANTHER" id="PTHR12205:SF0">
    <property type="entry name" value="CENTROMERE_KINETOCHORE PROTEIN ZW10 HOMOLOG"/>
    <property type="match status" value="1"/>
</dbReference>
<sequence length="844" mass="93594">MLSCISTPSSTKYEVASKLFEDGVSTLSFQDAKRSDVSAQRVRIQEARRRLCHDQIATLRARRDRLAAALAAMDTRIDARVAKIALVEQELMLLLLERCDWSKLGQFPFSDRKMSVTTDELARKLSGLHEEVASVKAQIFEAIRTFYAGAPTTSSSMSLDEAIEFAGSWSRKVDLRSSLTDLPASEIQLRMARLEAVLTDTVAQLQHDDNDDDSGTLHQSVVAHERVSVQIQQSQSTLSLLQLLSDVDTALQSFDLAMDVPDLTRAATDLAAIETCLSKMNAQHPTASMEYRIVQIMQMQYEARLNQLQCYLADTISGLWKISPRSMSITPTSMPVYDTLQRTRQLTAHLEQLAADLYEHIFAPLFADASLVPTVRQSIVTLTPKTAASTGIARVQHLCAHVITLLKFLAPFLPPLESEASVLAMLMPLLWSSALEAAFVSLLQSTLPPDAAQLRDFKQHLTPVMHSFEASLVALRLALPASLVSFGQHLDVQFAEHKRAILLQEARERMQHDYLNSVLVPSYPAVLVPTNHKKKTTVHVSPMGTDDDRSTPMRVSVCAQWLVAQVDQLLAETSECDVAGPLLLQTARDLFALFSALMPTLYKEELRFDPRLVLLLHNDAMYFTRHMLTLCDKSRLPPSLHDSATMIDLVPDLRDLGETKLVAFAKAHATQLEDALRSAFVPYASLDDDDAFNQLETAIKSVVFKLERIVHAWKGGLAPLDVYCRMVANLLEPLLRVLLDALLVSPSPRAVVVLPPKAVHQLHYLFSLLLHCDSFFPSTALVCKYVRSAKAFHVVTTLLEENSVSGIIEQWNAGTLADVTRPQLVVLLQNLTGDAKDRASALAP</sequence>
<name>A0A067D5X3_SAPPC</name>
<dbReference type="OMA" id="HHLLTMG"/>
<dbReference type="InterPro" id="IPR048343">
    <property type="entry name" value="ZW10_C"/>
</dbReference>
<evidence type="ECO:0000313" key="4">
    <source>
        <dbReference type="Proteomes" id="UP000030745"/>
    </source>
</evidence>
<dbReference type="GO" id="GO:0006888">
    <property type="term" value="P:endoplasmic reticulum to Golgi vesicle-mediated transport"/>
    <property type="evidence" value="ECO:0007669"/>
    <property type="project" value="TreeGrafter"/>
</dbReference>
<evidence type="ECO:0000313" key="3">
    <source>
        <dbReference type="EMBL" id="KDO34096.1"/>
    </source>
</evidence>
<dbReference type="InterPro" id="IPR048344">
    <property type="entry name" value="Zw10_middle"/>
</dbReference>
<feature type="domain" description="Centromere/kinetochore protein zw10 middle" evidence="1">
    <location>
        <begin position="339"/>
        <end position="508"/>
    </location>
</feature>
<dbReference type="STRING" id="695850.A0A067D5X3"/>
<dbReference type="VEuPathDB" id="FungiDB:SPRG_22067"/>
<accession>A0A067D5X3</accession>
<dbReference type="GO" id="GO:1990423">
    <property type="term" value="C:RZZ complex"/>
    <property type="evidence" value="ECO:0007669"/>
    <property type="project" value="TreeGrafter"/>
</dbReference>
<dbReference type="AlphaFoldDB" id="A0A067D5X3"/>
<dbReference type="KEGG" id="spar:SPRG_22067"/>
<keyword evidence="4" id="KW-1185">Reference proteome</keyword>
<dbReference type="GO" id="GO:0007094">
    <property type="term" value="P:mitotic spindle assembly checkpoint signaling"/>
    <property type="evidence" value="ECO:0007669"/>
    <property type="project" value="TreeGrafter"/>
</dbReference>
<evidence type="ECO:0000259" key="2">
    <source>
        <dbReference type="Pfam" id="PF20666"/>
    </source>
</evidence>
<reference evidence="3 4" key="1">
    <citation type="journal article" date="2013" name="PLoS Genet.">
        <title>Distinctive expansion of potential virulence genes in the genome of the oomycete fish pathogen Saprolegnia parasitica.</title>
        <authorList>
            <person name="Jiang R.H."/>
            <person name="de Bruijn I."/>
            <person name="Haas B.J."/>
            <person name="Belmonte R."/>
            <person name="Lobach L."/>
            <person name="Christie J."/>
            <person name="van den Ackerveken G."/>
            <person name="Bottin A."/>
            <person name="Bulone V."/>
            <person name="Diaz-Moreno S.M."/>
            <person name="Dumas B."/>
            <person name="Fan L."/>
            <person name="Gaulin E."/>
            <person name="Govers F."/>
            <person name="Grenville-Briggs L.J."/>
            <person name="Horner N.R."/>
            <person name="Levin J.Z."/>
            <person name="Mammella M."/>
            <person name="Meijer H.J."/>
            <person name="Morris P."/>
            <person name="Nusbaum C."/>
            <person name="Oome S."/>
            <person name="Phillips A.J."/>
            <person name="van Rooyen D."/>
            <person name="Rzeszutek E."/>
            <person name="Saraiva M."/>
            <person name="Secombes C.J."/>
            <person name="Seidl M.F."/>
            <person name="Snel B."/>
            <person name="Stassen J.H."/>
            <person name="Sykes S."/>
            <person name="Tripathy S."/>
            <person name="van den Berg H."/>
            <person name="Vega-Arreguin J.C."/>
            <person name="Wawra S."/>
            <person name="Young S.K."/>
            <person name="Zeng Q."/>
            <person name="Dieguez-Uribeondo J."/>
            <person name="Russ C."/>
            <person name="Tyler B.M."/>
            <person name="van West P."/>
        </authorList>
    </citation>
    <scope>NUCLEOTIDE SEQUENCE [LARGE SCALE GENOMIC DNA]</scope>
    <source>
        <strain evidence="3 4">CBS 223.65</strain>
    </source>
</reference>
<proteinExistence type="predicted"/>
<dbReference type="Proteomes" id="UP000030745">
    <property type="component" value="Unassembled WGS sequence"/>
</dbReference>
<dbReference type="Pfam" id="PF20666">
    <property type="entry name" value="ZW10_C"/>
    <property type="match status" value="1"/>
</dbReference>
<evidence type="ECO:0000259" key="1">
    <source>
        <dbReference type="Pfam" id="PF20665"/>
    </source>
</evidence>
<organism evidence="3 4">
    <name type="scientific">Saprolegnia parasitica (strain CBS 223.65)</name>
    <dbReference type="NCBI Taxonomy" id="695850"/>
    <lineage>
        <taxon>Eukaryota</taxon>
        <taxon>Sar</taxon>
        <taxon>Stramenopiles</taxon>
        <taxon>Oomycota</taxon>
        <taxon>Saprolegniomycetes</taxon>
        <taxon>Saprolegniales</taxon>
        <taxon>Saprolegniaceae</taxon>
        <taxon>Saprolegnia</taxon>
    </lineage>
</organism>
<dbReference type="PANTHER" id="PTHR12205">
    <property type="entry name" value="CENTROMERE/KINETOCHORE PROTEIN ZW10"/>
    <property type="match status" value="1"/>
</dbReference>
<feature type="domain" description="Centromere/kinetochore protein zw10 C-terminal" evidence="2">
    <location>
        <begin position="554"/>
        <end position="672"/>
    </location>
</feature>
<protein>
    <submittedName>
        <fullName evidence="3">Uncharacterized protein</fullName>
    </submittedName>
</protein>
<dbReference type="EMBL" id="KK583191">
    <property type="protein sequence ID" value="KDO34096.1"/>
    <property type="molecule type" value="Genomic_DNA"/>
</dbReference>